<dbReference type="InterPro" id="IPR029063">
    <property type="entry name" value="SAM-dependent_MTases_sf"/>
</dbReference>
<dbReference type="Pfam" id="PF00398">
    <property type="entry name" value="RrnaAD"/>
    <property type="match status" value="1"/>
</dbReference>
<dbReference type="PANTHER" id="PTHR11727">
    <property type="entry name" value="DIMETHYLADENOSINE TRANSFERASE"/>
    <property type="match status" value="1"/>
</dbReference>
<dbReference type="STRING" id="1802163.A2932_01755"/>
<dbReference type="InterPro" id="IPR020596">
    <property type="entry name" value="rRNA_Ade_Mease_Trfase_CS"/>
</dbReference>
<evidence type="ECO:0000256" key="8">
    <source>
        <dbReference type="PROSITE-ProRule" id="PRU01026"/>
    </source>
</evidence>
<keyword evidence="4 7" id="KW-0808">Transferase</keyword>
<feature type="binding site" evidence="7 8">
    <location>
        <position position="51"/>
    </location>
    <ligand>
        <name>S-adenosyl-L-methionine</name>
        <dbReference type="ChEBI" id="CHEBI:59789"/>
    </ligand>
</feature>
<dbReference type="Gene3D" id="1.10.8.100">
    <property type="entry name" value="Ribosomal RNA adenine dimethylase-like, domain 2"/>
    <property type="match status" value="1"/>
</dbReference>
<dbReference type="CDD" id="cd02440">
    <property type="entry name" value="AdoMet_MTases"/>
    <property type="match status" value="1"/>
</dbReference>
<reference evidence="10 11" key="1">
    <citation type="journal article" date="2016" name="Nat. Commun.">
        <title>Thousands of microbial genomes shed light on interconnected biogeochemical processes in an aquifer system.</title>
        <authorList>
            <person name="Anantharaman K."/>
            <person name="Brown C.T."/>
            <person name="Hug L.A."/>
            <person name="Sharon I."/>
            <person name="Castelle C.J."/>
            <person name="Probst A.J."/>
            <person name="Thomas B.C."/>
            <person name="Singh A."/>
            <person name="Wilkins M.J."/>
            <person name="Karaoz U."/>
            <person name="Brodie E.L."/>
            <person name="Williams K.H."/>
            <person name="Hubbard S.S."/>
            <person name="Banfield J.F."/>
        </authorList>
    </citation>
    <scope>NUCLEOTIDE SEQUENCE [LARGE SCALE GENOMIC DNA]</scope>
</reference>
<evidence type="ECO:0000313" key="11">
    <source>
        <dbReference type="Proteomes" id="UP000179153"/>
    </source>
</evidence>
<dbReference type="InterPro" id="IPR023165">
    <property type="entry name" value="rRNA_Ade_diMease-like_C"/>
</dbReference>
<dbReference type="SMART" id="SM00650">
    <property type="entry name" value="rADc"/>
    <property type="match status" value="1"/>
</dbReference>
<dbReference type="PANTHER" id="PTHR11727:SF7">
    <property type="entry name" value="DIMETHYLADENOSINE TRANSFERASE-RELATED"/>
    <property type="match status" value="1"/>
</dbReference>
<feature type="binding site" evidence="7 8">
    <location>
        <position position="24"/>
    </location>
    <ligand>
        <name>S-adenosyl-L-methionine</name>
        <dbReference type="ChEBI" id="CHEBI:59789"/>
    </ligand>
</feature>
<comment type="function">
    <text evidence="7">Specifically dimethylates two adjacent adenosines (A1518 and A1519) in the loop of a conserved hairpin near the 3'-end of 16S rRNA in the 30S particle. May play a critical role in biogenesis of 30S subunits.</text>
</comment>
<keyword evidence="2 7" id="KW-0698">rRNA processing</keyword>
<dbReference type="PROSITE" id="PS51689">
    <property type="entry name" value="SAM_RNA_A_N6_MT"/>
    <property type="match status" value="1"/>
</dbReference>
<comment type="caution">
    <text evidence="7">Lacks conserved residue(s) required for the propagation of feature annotation.</text>
</comment>
<evidence type="ECO:0000256" key="3">
    <source>
        <dbReference type="ARBA" id="ARBA00022603"/>
    </source>
</evidence>
<keyword evidence="3 7" id="KW-0489">Methyltransferase</keyword>
<accession>A0A1G2HG50</accession>
<comment type="similarity">
    <text evidence="7">Belongs to the class I-like SAM-binding methyltransferase superfamily. rRNA adenine N(6)-methyltransferase family. RsmA subfamily.</text>
</comment>
<evidence type="ECO:0000256" key="2">
    <source>
        <dbReference type="ARBA" id="ARBA00022552"/>
    </source>
</evidence>
<name>A0A1G2HG50_9BACT</name>
<dbReference type="Proteomes" id="UP000179153">
    <property type="component" value="Unassembled WGS sequence"/>
</dbReference>
<sequence length="276" mass="30792">MGKISAKELLEKYRIRPNKLLGQNFLINESVAGSLVETAGIGKNDTIVEVGPGTGTITKLLAEHAGRVIAVEKDRRFIPILKEELKALKNIEVVNDDILGFNPARYEIRDMRYKLVGAPPYYLTARLFRHFLQDTPVQPVLIALIIQKEVAQNIIAKPPDMNLLAVSVQLYGESKIEKIIKKGSFWPSPRVNSALITVKNIQKPQNVDEKEFFKIVRAGFASPRKQLTPNLVSGLKISRIDSKNLLESAGIAPSARAETLVVGDWLNLYTKLRSTR</sequence>
<keyword evidence="1 7" id="KW-0963">Cytoplasm</keyword>
<evidence type="ECO:0000256" key="7">
    <source>
        <dbReference type="HAMAP-Rule" id="MF_00607"/>
    </source>
</evidence>
<protein>
    <recommendedName>
        <fullName evidence="7">Ribosomal RNA small subunit methyltransferase A</fullName>
        <ecNumber evidence="7">2.1.1.182</ecNumber>
    </recommendedName>
    <alternativeName>
        <fullName evidence="7">16S rRNA (adenine(1518)-N(6)/adenine(1519)-N(6))-dimethyltransferase</fullName>
    </alternativeName>
    <alternativeName>
        <fullName evidence="7">16S rRNA dimethyladenosine transferase</fullName>
    </alternativeName>
    <alternativeName>
        <fullName evidence="7">16S rRNA dimethylase</fullName>
    </alternativeName>
    <alternativeName>
        <fullName evidence="7">S-adenosylmethionine-6-N', N'-adenosyl(rRNA) dimethyltransferase</fullName>
    </alternativeName>
</protein>
<dbReference type="HAMAP" id="MF_00607">
    <property type="entry name" value="16SrRNA_methyltr_A"/>
    <property type="match status" value="1"/>
</dbReference>
<dbReference type="EC" id="2.1.1.182" evidence="7"/>
<dbReference type="AlphaFoldDB" id="A0A1G2HG50"/>
<dbReference type="InterPro" id="IPR001737">
    <property type="entry name" value="KsgA/Erm"/>
</dbReference>
<evidence type="ECO:0000256" key="1">
    <source>
        <dbReference type="ARBA" id="ARBA00022490"/>
    </source>
</evidence>
<dbReference type="NCBIfam" id="TIGR00755">
    <property type="entry name" value="ksgA"/>
    <property type="match status" value="1"/>
</dbReference>
<feature type="domain" description="Ribosomal RNA adenine methylase transferase N-terminal" evidence="9">
    <location>
        <begin position="31"/>
        <end position="202"/>
    </location>
</feature>
<comment type="caution">
    <text evidence="10">The sequence shown here is derived from an EMBL/GenBank/DDBJ whole genome shotgun (WGS) entry which is preliminary data.</text>
</comment>
<dbReference type="SUPFAM" id="SSF53335">
    <property type="entry name" value="S-adenosyl-L-methionine-dependent methyltransferases"/>
    <property type="match status" value="1"/>
</dbReference>
<evidence type="ECO:0000259" key="9">
    <source>
        <dbReference type="SMART" id="SM00650"/>
    </source>
</evidence>
<dbReference type="Gene3D" id="3.40.50.150">
    <property type="entry name" value="Vaccinia Virus protein VP39"/>
    <property type="match status" value="1"/>
</dbReference>
<dbReference type="GO" id="GO:0052908">
    <property type="term" value="F:16S rRNA (adenine(1518)-N(6)/adenine(1519)-N(6))-dimethyltransferase activity"/>
    <property type="evidence" value="ECO:0007669"/>
    <property type="project" value="UniProtKB-EC"/>
</dbReference>
<evidence type="ECO:0000256" key="4">
    <source>
        <dbReference type="ARBA" id="ARBA00022679"/>
    </source>
</evidence>
<keyword evidence="5 7" id="KW-0949">S-adenosyl-L-methionine</keyword>
<comment type="subcellular location">
    <subcellularLocation>
        <location evidence="7">Cytoplasm</location>
    </subcellularLocation>
</comment>
<evidence type="ECO:0000256" key="6">
    <source>
        <dbReference type="ARBA" id="ARBA00022884"/>
    </source>
</evidence>
<feature type="binding site" evidence="8">
    <location>
        <position position="118"/>
    </location>
    <ligand>
        <name>S-adenosyl-L-methionine</name>
        <dbReference type="ChEBI" id="CHEBI:59789"/>
    </ligand>
</feature>
<dbReference type="GO" id="GO:0003723">
    <property type="term" value="F:RNA binding"/>
    <property type="evidence" value="ECO:0007669"/>
    <property type="project" value="UniProtKB-UniRule"/>
</dbReference>
<gene>
    <name evidence="7" type="primary">rsmA</name>
    <name evidence="7" type="synonym">ksgA</name>
    <name evidence="10" type="ORF">A2932_01755</name>
</gene>
<evidence type="ECO:0000313" key="10">
    <source>
        <dbReference type="EMBL" id="OGZ61476.1"/>
    </source>
</evidence>
<feature type="binding site" evidence="7 8">
    <location>
        <position position="26"/>
    </location>
    <ligand>
        <name>S-adenosyl-L-methionine</name>
        <dbReference type="ChEBI" id="CHEBI:59789"/>
    </ligand>
</feature>
<keyword evidence="6 7" id="KW-0694">RNA-binding</keyword>
<evidence type="ECO:0000256" key="5">
    <source>
        <dbReference type="ARBA" id="ARBA00022691"/>
    </source>
</evidence>
<comment type="catalytic activity">
    <reaction evidence="7">
        <text>adenosine(1518)/adenosine(1519) in 16S rRNA + 4 S-adenosyl-L-methionine = N(6)-dimethyladenosine(1518)/N(6)-dimethyladenosine(1519) in 16S rRNA + 4 S-adenosyl-L-homocysteine + 4 H(+)</text>
        <dbReference type="Rhea" id="RHEA:19609"/>
        <dbReference type="Rhea" id="RHEA-COMP:10232"/>
        <dbReference type="Rhea" id="RHEA-COMP:10233"/>
        <dbReference type="ChEBI" id="CHEBI:15378"/>
        <dbReference type="ChEBI" id="CHEBI:57856"/>
        <dbReference type="ChEBI" id="CHEBI:59789"/>
        <dbReference type="ChEBI" id="CHEBI:74411"/>
        <dbReference type="ChEBI" id="CHEBI:74493"/>
        <dbReference type="EC" id="2.1.1.182"/>
    </reaction>
</comment>
<dbReference type="InterPro" id="IPR011530">
    <property type="entry name" value="rRNA_adenine_dimethylase"/>
</dbReference>
<dbReference type="EMBL" id="MHOI01000016">
    <property type="protein sequence ID" value="OGZ61476.1"/>
    <property type="molecule type" value="Genomic_DNA"/>
</dbReference>
<proteinExistence type="inferred from homology"/>
<organism evidence="10 11">
    <name type="scientific">Candidatus Spechtbacteria bacterium RIFCSPLOWO2_01_FULL_46_10</name>
    <dbReference type="NCBI Taxonomy" id="1802163"/>
    <lineage>
        <taxon>Bacteria</taxon>
        <taxon>Candidatus Spechtiibacteriota</taxon>
    </lineage>
</organism>
<feature type="binding site" evidence="7 8">
    <location>
        <position position="72"/>
    </location>
    <ligand>
        <name>S-adenosyl-L-methionine</name>
        <dbReference type="ChEBI" id="CHEBI:59789"/>
    </ligand>
</feature>
<feature type="binding site" evidence="7 8">
    <location>
        <position position="97"/>
    </location>
    <ligand>
        <name>S-adenosyl-L-methionine</name>
        <dbReference type="ChEBI" id="CHEBI:59789"/>
    </ligand>
</feature>
<dbReference type="PROSITE" id="PS01131">
    <property type="entry name" value="RRNA_A_DIMETH"/>
    <property type="match status" value="1"/>
</dbReference>
<dbReference type="GO" id="GO:0005829">
    <property type="term" value="C:cytosol"/>
    <property type="evidence" value="ECO:0007669"/>
    <property type="project" value="TreeGrafter"/>
</dbReference>
<dbReference type="InterPro" id="IPR020598">
    <property type="entry name" value="rRNA_Ade_methylase_Trfase_N"/>
</dbReference>